<evidence type="ECO:0000313" key="2">
    <source>
        <dbReference type="EMBL" id="ACT58888.1"/>
    </source>
</evidence>
<name>C6XI62_HIRBI</name>
<dbReference type="GO" id="GO:0016746">
    <property type="term" value="F:acyltransferase activity"/>
    <property type="evidence" value="ECO:0007669"/>
    <property type="project" value="UniProtKB-KW"/>
</dbReference>
<dbReference type="Gene3D" id="3.40.50.1820">
    <property type="entry name" value="alpha/beta hydrolase"/>
    <property type="match status" value="1"/>
</dbReference>
<reference evidence="3" key="1">
    <citation type="journal article" date="2011" name="J. Bacteriol.">
        <title>Genome sequences of eight morphologically diverse alphaproteobacteria.</title>
        <authorList>
            <consortium name="US DOE Joint Genome Institute"/>
            <person name="Brown P.J."/>
            <person name="Kysela D.T."/>
            <person name="Buechlein A."/>
            <person name="Hemmerich C."/>
            <person name="Brun Y.V."/>
        </authorList>
    </citation>
    <scope>NUCLEOTIDE SEQUENCE [LARGE SCALE GENOMIC DNA]</scope>
    <source>
        <strain evidence="3">ATCC 49814 / DSM 5838 / IFAM 1418</strain>
    </source>
</reference>
<dbReference type="GO" id="GO:0047372">
    <property type="term" value="F:monoacylglycerol lipase activity"/>
    <property type="evidence" value="ECO:0007669"/>
    <property type="project" value="TreeGrafter"/>
</dbReference>
<dbReference type="InterPro" id="IPR000073">
    <property type="entry name" value="AB_hydrolase_1"/>
</dbReference>
<protein>
    <submittedName>
        <fullName evidence="2">Hydrolase or acyltransferase like protein (Alpha/beta hydrolase superfamily)</fullName>
    </submittedName>
</protein>
<evidence type="ECO:0000313" key="3">
    <source>
        <dbReference type="Proteomes" id="UP000002745"/>
    </source>
</evidence>
<dbReference type="PANTHER" id="PTHR43798:SF33">
    <property type="entry name" value="HYDROLASE, PUTATIVE (AFU_ORTHOLOGUE AFUA_2G14860)-RELATED"/>
    <property type="match status" value="1"/>
</dbReference>
<feature type="domain" description="AB hydrolase-1" evidence="1">
    <location>
        <begin position="28"/>
        <end position="218"/>
    </location>
</feature>
<dbReference type="STRING" id="582402.Hbal_1196"/>
<proteinExistence type="predicted"/>
<dbReference type="InterPro" id="IPR050266">
    <property type="entry name" value="AB_hydrolase_sf"/>
</dbReference>
<organism evidence="2 3">
    <name type="scientific">Hirschia baltica (strain ATCC 49814 / DSM 5838 / IFAM 1418)</name>
    <dbReference type="NCBI Taxonomy" id="582402"/>
    <lineage>
        <taxon>Bacteria</taxon>
        <taxon>Pseudomonadati</taxon>
        <taxon>Pseudomonadota</taxon>
        <taxon>Alphaproteobacteria</taxon>
        <taxon>Hyphomonadales</taxon>
        <taxon>Hyphomonadaceae</taxon>
        <taxon>Hirschia</taxon>
    </lineage>
</organism>
<dbReference type="SUPFAM" id="SSF53474">
    <property type="entry name" value="alpha/beta-Hydrolases"/>
    <property type="match status" value="1"/>
</dbReference>
<dbReference type="PANTHER" id="PTHR43798">
    <property type="entry name" value="MONOACYLGLYCEROL LIPASE"/>
    <property type="match status" value="1"/>
</dbReference>
<sequence>MTSPSRNVNSNIMLHYSGTGTKRSKTAIVFLHGGGFSGWMWENIIGHLPDYFCLAITLPGHGLSAKEEWVSIEDTARQVGEIIDNELEGMDVHIVGLSLGGHVALQLLSDRPKDISSATLSCIIHDPLPNAEIYHLLLRGILKFRKIPMAQKFVAHKFGMAGEKTRRYLQEVRKVDKKAIKQSSAEIANLKLPPNLQEVSSRILLLAGETERSFTLDALPKYKSEFSNYRSAIVPKYGYGWSGKCPSLFADAIRAQISQNQLPAELIEQN</sequence>
<keyword evidence="2" id="KW-0378">Hydrolase</keyword>
<dbReference type="KEGG" id="hba:Hbal_1196"/>
<dbReference type="AlphaFoldDB" id="C6XI62"/>
<dbReference type="eggNOG" id="COG0596">
    <property type="taxonomic scope" value="Bacteria"/>
</dbReference>
<dbReference type="GO" id="GO:0046464">
    <property type="term" value="P:acylglycerol catabolic process"/>
    <property type="evidence" value="ECO:0007669"/>
    <property type="project" value="TreeGrafter"/>
</dbReference>
<gene>
    <name evidence="2" type="ordered locus">Hbal_1196</name>
</gene>
<evidence type="ECO:0000259" key="1">
    <source>
        <dbReference type="Pfam" id="PF12697"/>
    </source>
</evidence>
<keyword evidence="3" id="KW-1185">Reference proteome</keyword>
<keyword evidence="2" id="KW-0808">Transferase</keyword>
<accession>C6XI62</accession>
<dbReference type="Pfam" id="PF12697">
    <property type="entry name" value="Abhydrolase_6"/>
    <property type="match status" value="1"/>
</dbReference>
<keyword evidence="2" id="KW-0012">Acyltransferase</keyword>
<dbReference type="InterPro" id="IPR029058">
    <property type="entry name" value="AB_hydrolase_fold"/>
</dbReference>
<dbReference type="EMBL" id="CP001678">
    <property type="protein sequence ID" value="ACT58888.1"/>
    <property type="molecule type" value="Genomic_DNA"/>
</dbReference>
<dbReference type="GO" id="GO:0016020">
    <property type="term" value="C:membrane"/>
    <property type="evidence" value="ECO:0007669"/>
    <property type="project" value="TreeGrafter"/>
</dbReference>
<dbReference type="Proteomes" id="UP000002745">
    <property type="component" value="Chromosome"/>
</dbReference>
<dbReference type="HOGENOM" id="CLU_020336_44_0_5"/>